<feature type="non-terminal residue" evidence="3">
    <location>
        <position position="1"/>
    </location>
</feature>
<keyword evidence="2" id="KW-0812">Transmembrane</keyword>
<dbReference type="AlphaFoldDB" id="A0A317SW17"/>
<comment type="caution">
    <text evidence="3">The sequence shown here is derived from an EMBL/GenBank/DDBJ whole genome shotgun (WGS) entry which is preliminary data.</text>
</comment>
<reference evidence="3 4" key="1">
    <citation type="submission" date="2018-03" db="EMBL/GenBank/DDBJ databases">
        <title>Genomes of Pezizomycetes fungi and the evolution of truffles.</title>
        <authorList>
            <person name="Murat C."/>
            <person name="Payen T."/>
            <person name="Noel B."/>
            <person name="Kuo A."/>
            <person name="Martin F.M."/>
        </authorList>
    </citation>
    <scope>NUCLEOTIDE SEQUENCE [LARGE SCALE GENOMIC DNA]</scope>
    <source>
        <strain evidence="3">091103-1</strain>
    </source>
</reference>
<protein>
    <submittedName>
        <fullName evidence="3">Uncharacterized protein</fullName>
    </submittedName>
</protein>
<name>A0A317SW17_9PEZI</name>
<dbReference type="OrthoDB" id="5397894at2759"/>
<keyword evidence="2" id="KW-1133">Transmembrane helix</keyword>
<keyword evidence="4" id="KW-1185">Reference proteome</keyword>
<evidence type="ECO:0000313" key="3">
    <source>
        <dbReference type="EMBL" id="PWW78653.1"/>
    </source>
</evidence>
<keyword evidence="2" id="KW-0472">Membrane</keyword>
<feature type="compositionally biased region" description="Polar residues" evidence="1">
    <location>
        <begin position="39"/>
        <end position="55"/>
    </location>
</feature>
<organism evidence="3 4">
    <name type="scientific">Tuber magnatum</name>
    <name type="common">white Piedmont truffle</name>
    <dbReference type="NCBI Taxonomy" id="42249"/>
    <lineage>
        <taxon>Eukaryota</taxon>
        <taxon>Fungi</taxon>
        <taxon>Dikarya</taxon>
        <taxon>Ascomycota</taxon>
        <taxon>Pezizomycotina</taxon>
        <taxon>Pezizomycetes</taxon>
        <taxon>Pezizales</taxon>
        <taxon>Tuberaceae</taxon>
        <taxon>Tuber</taxon>
    </lineage>
</organism>
<dbReference type="EMBL" id="PYWC01000013">
    <property type="protein sequence ID" value="PWW78653.1"/>
    <property type="molecule type" value="Genomic_DNA"/>
</dbReference>
<evidence type="ECO:0000256" key="1">
    <source>
        <dbReference type="SAM" id="MobiDB-lite"/>
    </source>
</evidence>
<feature type="transmembrane region" description="Helical" evidence="2">
    <location>
        <begin position="68"/>
        <end position="91"/>
    </location>
</feature>
<accession>A0A317SW17</accession>
<evidence type="ECO:0000313" key="4">
    <source>
        <dbReference type="Proteomes" id="UP000246991"/>
    </source>
</evidence>
<proteinExistence type="predicted"/>
<dbReference type="Proteomes" id="UP000246991">
    <property type="component" value="Unassembled WGS sequence"/>
</dbReference>
<sequence length="111" mass="12604">DRRGSLCHFNERIYEFHDLRTPRASLPSFLPASIERTSRSFPRTDQTGSNPSTKPSEMGEPSQAQVNGIIVGLTIGGSIFLIFVLTVFHYYSRRMHRPKEPPMGSEYMSEV</sequence>
<feature type="region of interest" description="Disordered" evidence="1">
    <location>
        <begin position="34"/>
        <end position="63"/>
    </location>
</feature>
<evidence type="ECO:0000256" key="2">
    <source>
        <dbReference type="SAM" id="Phobius"/>
    </source>
</evidence>
<gene>
    <name evidence="3" type="ORF">C7212DRAFT_308912</name>
</gene>